<dbReference type="GeneID" id="104606506"/>
<gene>
    <name evidence="2 3 4" type="primary">LOC104606506</name>
</gene>
<reference evidence="2 3" key="1">
    <citation type="submission" date="2025-04" db="UniProtKB">
        <authorList>
            <consortium name="RefSeq"/>
        </authorList>
    </citation>
    <scope>IDENTIFICATION</scope>
</reference>
<evidence type="ECO:0000313" key="2">
    <source>
        <dbReference type="RefSeq" id="XP_010270050.1"/>
    </source>
</evidence>
<accession>A0A1U8Q7V6</accession>
<evidence type="ECO:0000313" key="3">
    <source>
        <dbReference type="RefSeq" id="XP_019054857.1"/>
    </source>
</evidence>
<keyword evidence="1" id="KW-1185">Reference proteome</keyword>
<dbReference type="Proteomes" id="UP000189703">
    <property type="component" value="Unplaced"/>
</dbReference>
<protein>
    <submittedName>
        <fullName evidence="2 3">Uncharacterized protein LOC104606506</fullName>
    </submittedName>
</protein>
<dbReference type="AlphaFoldDB" id="A0A1U8Q7V6"/>
<dbReference type="RefSeq" id="XP_019054857.1">
    <property type="nucleotide sequence ID" value="XM_019199312.1"/>
</dbReference>
<evidence type="ECO:0000313" key="1">
    <source>
        <dbReference type="Proteomes" id="UP000189703"/>
    </source>
</evidence>
<dbReference type="RefSeq" id="XP_019054858.1">
    <property type="nucleotide sequence ID" value="XM_019199313.1"/>
</dbReference>
<organism evidence="1 4">
    <name type="scientific">Nelumbo nucifera</name>
    <name type="common">Sacred lotus</name>
    <dbReference type="NCBI Taxonomy" id="4432"/>
    <lineage>
        <taxon>Eukaryota</taxon>
        <taxon>Viridiplantae</taxon>
        <taxon>Streptophyta</taxon>
        <taxon>Embryophyta</taxon>
        <taxon>Tracheophyta</taxon>
        <taxon>Spermatophyta</taxon>
        <taxon>Magnoliopsida</taxon>
        <taxon>Proteales</taxon>
        <taxon>Nelumbonaceae</taxon>
        <taxon>Nelumbo</taxon>
    </lineage>
</organism>
<dbReference type="KEGG" id="nnu:104606506"/>
<dbReference type="RefSeq" id="XP_010270050.1">
    <property type="nucleotide sequence ID" value="XM_010271748.2"/>
</dbReference>
<evidence type="ECO:0000313" key="4">
    <source>
        <dbReference type="RefSeq" id="XP_019054858.1"/>
    </source>
</evidence>
<dbReference type="OrthoDB" id="1748195at2759"/>
<proteinExistence type="predicted"/>
<sequence>MLHTKYIGVARMMKILFLAFDPREVAYSLMTWKVRASKTPQNRRGQESWCIHTLADLNHSSSLSFNDDSDGPQEYYIGGEKRYLQAHVPVTMVVSAESDDNEKNDHKDRVQKTFRNLLEGCNGDLPHRKVRLQ</sequence>
<name>A0A1U8Q7V6_NELNU</name>